<dbReference type="STRING" id="362257.SVTN_03540"/>
<keyword evidence="4" id="KW-0443">Lipid metabolism</keyword>
<evidence type="ECO:0000313" key="7">
    <source>
        <dbReference type="Proteomes" id="UP000031774"/>
    </source>
</evidence>
<dbReference type="PANTHER" id="PTHR22754">
    <property type="entry name" value="DISCO-INTERACTING PROTEIN 2 DIP2 -RELATED"/>
    <property type="match status" value="1"/>
</dbReference>
<dbReference type="Gene3D" id="3.40.50.12780">
    <property type="entry name" value="N-terminal domain of ligase-like"/>
    <property type="match status" value="1"/>
</dbReference>
<dbReference type="HOGENOM" id="CLU_000022_23_7_11"/>
<evidence type="ECO:0000256" key="4">
    <source>
        <dbReference type="ARBA" id="ARBA00023098"/>
    </source>
</evidence>
<evidence type="ECO:0000256" key="3">
    <source>
        <dbReference type="ARBA" id="ARBA00022832"/>
    </source>
</evidence>
<dbReference type="PANTHER" id="PTHR22754:SF32">
    <property type="entry name" value="DISCO-INTERACTING PROTEIN 2"/>
    <property type="match status" value="1"/>
</dbReference>
<dbReference type="InterPro" id="IPR000873">
    <property type="entry name" value="AMP-dep_synth/lig_dom"/>
</dbReference>
<dbReference type="InterPro" id="IPR045851">
    <property type="entry name" value="AMP-bd_C_sf"/>
</dbReference>
<dbReference type="GO" id="GO:0071766">
    <property type="term" value="P:Actinobacterium-type cell wall biogenesis"/>
    <property type="evidence" value="ECO:0007669"/>
    <property type="project" value="UniProtKB-ARBA"/>
</dbReference>
<dbReference type="EMBL" id="CP010407">
    <property type="protein sequence ID" value="AJF63674.1"/>
    <property type="molecule type" value="Genomic_DNA"/>
</dbReference>
<dbReference type="GO" id="GO:0016874">
    <property type="term" value="F:ligase activity"/>
    <property type="evidence" value="ECO:0007669"/>
    <property type="project" value="UniProtKB-KW"/>
</dbReference>
<gene>
    <name evidence="6" type="ORF">SVTN_03540</name>
</gene>
<keyword evidence="7" id="KW-1185">Reference proteome</keyword>
<dbReference type="GO" id="GO:0070566">
    <property type="term" value="F:adenylyltransferase activity"/>
    <property type="evidence" value="ECO:0007669"/>
    <property type="project" value="TreeGrafter"/>
</dbReference>
<accession>A0A0B5I5Y4</accession>
<dbReference type="KEGG" id="svt:SVTN_03540"/>
<comment type="similarity">
    <text evidence="1">Belongs to the ATP-dependent AMP-binding enzyme family.</text>
</comment>
<keyword evidence="3" id="KW-0276">Fatty acid metabolism</keyword>
<protein>
    <submittedName>
        <fullName evidence="6">Polyketide synthase</fullName>
    </submittedName>
</protein>
<dbReference type="Proteomes" id="UP000031774">
    <property type="component" value="Chromosome"/>
</dbReference>
<dbReference type="InterPro" id="IPR042099">
    <property type="entry name" value="ANL_N_sf"/>
</dbReference>
<organism evidence="6 7">
    <name type="scientific">Streptomyces vietnamensis</name>
    <dbReference type="NCBI Taxonomy" id="362257"/>
    <lineage>
        <taxon>Bacteria</taxon>
        <taxon>Bacillati</taxon>
        <taxon>Actinomycetota</taxon>
        <taxon>Actinomycetes</taxon>
        <taxon>Kitasatosporales</taxon>
        <taxon>Streptomycetaceae</taxon>
        <taxon>Streptomyces</taxon>
    </lineage>
</organism>
<dbReference type="InterPro" id="IPR040097">
    <property type="entry name" value="FAAL/FAAC"/>
</dbReference>
<dbReference type="GO" id="GO:0005886">
    <property type="term" value="C:plasma membrane"/>
    <property type="evidence" value="ECO:0007669"/>
    <property type="project" value="TreeGrafter"/>
</dbReference>
<proteinExistence type="inferred from homology"/>
<dbReference type="SUPFAM" id="SSF56801">
    <property type="entry name" value="Acetyl-CoA synthetase-like"/>
    <property type="match status" value="1"/>
</dbReference>
<dbReference type="FunFam" id="3.40.50.12780:FF:000013">
    <property type="entry name" value="Long-chain-fatty-acid--AMP ligase FadD32"/>
    <property type="match status" value="1"/>
</dbReference>
<dbReference type="Gene3D" id="3.30.300.30">
    <property type="match status" value="1"/>
</dbReference>
<dbReference type="GO" id="GO:0006633">
    <property type="term" value="P:fatty acid biosynthetic process"/>
    <property type="evidence" value="ECO:0007669"/>
    <property type="project" value="TreeGrafter"/>
</dbReference>
<evidence type="ECO:0000256" key="1">
    <source>
        <dbReference type="ARBA" id="ARBA00006432"/>
    </source>
</evidence>
<dbReference type="CDD" id="cd05931">
    <property type="entry name" value="FAAL"/>
    <property type="match status" value="1"/>
</dbReference>
<dbReference type="AlphaFoldDB" id="A0A0B5I5Y4"/>
<feature type="domain" description="AMP-dependent synthetase/ligase" evidence="5">
    <location>
        <begin position="35"/>
        <end position="413"/>
    </location>
</feature>
<reference evidence="6 7" key="1">
    <citation type="submission" date="2014-12" db="EMBL/GenBank/DDBJ databases">
        <title>Complete genome sequence of Streptomyces vietnamensis strain GIMV4.0001, a genetic manipulable producer of the benzoisochromanequinone antibiotic granaticin.</title>
        <authorList>
            <person name="Deng M.R."/>
            <person name="Guo J."/>
            <person name="Ma L.Y."/>
            <person name="Feng G.D."/>
            <person name="Mo C.Y."/>
            <person name="Zhu H.H."/>
        </authorList>
    </citation>
    <scope>NUCLEOTIDE SEQUENCE [LARGE SCALE GENOMIC DNA]</scope>
    <source>
        <strain evidence="7">GIMV4.0001</strain>
    </source>
</reference>
<dbReference type="RefSeq" id="WP_041127759.1">
    <property type="nucleotide sequence ID" value="NZ_CP010407.1"/>
</dbReference>
<evidence type="ECO:0000313" key="6">
    <source>
        <dbReference type="EMBL" id="AJF63674.1"/>
    </source>
</evidence>
<evidence type="ECO:0000256" key="2">
    <source>
        <dbReference type="ARBA" id="ARBA00022598"/>
    </source>
</evidence>
<keyword evidence="2" id="KW-0436">Ligase</keyword>
<evidence type="ECO:0000259" key="5">
    <source>
        <dbReference type="Pfam" id="PF00501"/>
    </source>
</evidence>
<dbReference type="Pfam" id="PF00501">
    <property type="entry name" value="AMP-binding"/>
    <property type="match status" value="1"/>
</dbReference>
<name>A0A0B5I5Y4_9ACTN</name>
<sequence>MPNPSTFTDLVRERTEALAEADAHIELRHRGAGVSARHLTYGELDRRARRIASVLQERGAAGAPVLLLYSSTADFLAAYVGCLYAGALAVPAPLPGGGHRAGRTDRVASVLRDTGARLVLTESANAPEVSRWLADALVDGVACLATDLPGLGDPDAWRPVRTRPDDLAFLQYTSGSVADPRGVMVSHRNLMANQELLGRVLRTTPEDRFGGWLPHFHDMGFIAHLLHPLWLGSHSVQMSPVSFVKRPLRWLRAVQEYGVTVGGGPNFCYDLCTTRITDDEIAGLDLSRWRLALNGAEPVRPATLEAFARRFAPAGLRPEALYPCYGLAEATLLVSAGTPGAPHATTTADPAALEHGLLTPSPRTSAEGRVLAGCGPATGYDLRIVDPESGRELPPGAVGEIWLRGDSVAQGYWRRPAETEETFRATLDDGETGFLRTGDLGATEDGHLYVTGRLKELIILNGRNLYPQDVEYAVRGLAPALNSGVGAAFSVDAGGREQLVLVQELKDTDGDRDDETGRRALVRRIQETVGAEFNVPLANVLLVPAGTVRRTTSGKIQRSLMRALFVEGTLRARHEVLDPAVEALVRFRGTALGDDLLSPEPAGGGSGRW</sequence>